<accession>A0A914P999</accession>
<reference evidence="3" key="1">
    <citation type="submission" date="2022-11" db="UniProtKB">
        <authorList>
            <consortium name="WormBaseParasite"/>
        </authorList>
    </citation>
    <scope>IDENTIFICATION</scope>
</reference>
<dbReference type="AlphaFoldDB" id="A0A914P999"/>
<proteinExistence type="predicted"/>
<protein>
    <submittedName>
        <fullName evidence="3">Uncharacterized protein</fullName>
    </submittedName>
</protein>
<sequence>MTVAFTKLLLDFEKNTNSQTKKDLHSWNKSETKALSSDFGNFDYEKEGKQSNKGSTLSLHTEPYENSIQSKTEKPLKQNGLIKKQEKRKQIFADSITVIQNLFEFPRQQNYEASDPEIAQFRASQRLRNPNQSNQRSFRQFSRPTSGGPSVGFLNFVAKKVKLS</sequence>
<keyword evidence="2" id="KW-1185">Reference proteome</keyword>
<evidence type="ECO:0000256" key="1">
    <source>
        <dbReference type="SAM" id="MobiDB-lite"/>
    </source>
</evidence>
<organism evidence="2 3">
    <name type="scientific">Panagrolaimus davidi</name>
    <dbReference type="NCBI Taxonomy" id="227884"/>
    <lineage>
        <taxon>Eukaryota</taxon>
        <taxon>Metazoa</taxon>
        <taxon>Ecdysozoa</taxon>
        <taxon>Nematoda</taxon>
        <taxon>Chromadorea</taxon>
        <taxon>Rhabditida</taxon>
        <taxon>Tylenchina</taxon>
        <taxon>Panagrolaimomorpha</taxon>
        <taxon>Panagrolaimoidea</taxon>
        <taxon>Panagrolaimidae</taxon>
        <taxon>Panagrolaimus</taxon>
    </lineage>
</organism>
<evidence type="ECO:0000313" key="2">
    <source>
        <dbReference type="Proteomes" id="UP000887578"/>
    </source>
</evidence>
<dbReference type="Proteomes" id="UP000887578">
    <property type="component" value="Unplaced"/>
</dbReference>
<dbReference type="WBParaSite" id="PDA_v2.g11824.t1">
    <property type="protein sequence ID" value="PDA_v2.g11824.t1"/>
    <property type="gene ID" value="PDA_v2.g11824"/>
</dbReference>
<feature type="compositionally biased region" description="Polar residues" evidence="1">
    <location>
        <begin position="51"/>
        <end position="70"/>
    </location>
</feature>
<feature type="region of interest" description="Disordered" evidence="1">
    <location>
        <begin position="45"/>
        <end position="79"/>
    </location>
</feature>
<name>A0A914P999_9BILA</name>
<evidence type="ECO:0000313" key="3">
    <source>
        <dbReference type="WBParaSite" id="PDA_v2.g11824.t1"/>
    </source>
</evidence>